<feature type="domain" description="LIM zinc-binding" evidence="6">
    <location>
        <begin position="645"/>
        <end position="709"/>
    </location>
</feature>
<keyword evidence="3 4" id="KW-0440">LIM domain</keyword>
<gene>
    <name evidence="7" type="ORF">CUNI_LOCUS18973</name>
</gene>
<feature type="compositionally biased region" description="Polar residues" evidence="5">
    <location>
        <begin position="232"/>
        <end position="256"/>
    </location>
</feature>
<dbReference type="PROSITE" id="PS50023">
    <property type="entry name" value="LIM_DOMAIN_2"/>
    <property type="match status" value="1"/>
</dbReference>
<evidence type="ECO:0000256" key="4">
    <source>
        <dbReference type="PROSITE-ProRule" id="PRU00125"/>
    </source>
</evidence>
<feature type="region of interest" description="Disordered" evidence="5">
    <location>
        <begin position="113"/>
        <end position="139"/>
    </location>
</feature>
<feature type="compositionally biased region" description="Polar residues" evidence="5">
    <location>
        <begin position="502"/>
        <end position="512"/>
    </location>
</feature>
<dbReference type="PANTHER" id="PTHR15551:SF3">
    <property type="entry name" value="LIM AND CALPONIN HOMOLOGY DOMAINS-CONTAINING PROTEIN 1"/>
    <property type="match status" value="1"/>
</dbReference>
<feature type="compositionally biased region" description="Low complexity" evidence="5">
    <location>
        <begin position="186"/>
        <end position="212"/>
    </location>
</feature>
<dbReference type="OrthoDB" id="15627at2759"/>
<dbReference type="PROSITE" id="PS00478">
    <property type="entry name" value="LIM_DOMAIN_1"/>
    <property type="match status" value="1"/>
</dbReference>
<name>A0A8S4A0E6_9EUPU</name>
<reference evidence="7" key="1">
    <citation type="submission" date="2021-04" db="EMBL/GenBank/DDBJ databases">
        <authorList>
            <consortium name="Molecular Ecology Group"/>
        </authorList>
    </citation>
    <scope>NUCLEOTIDE SEQUENCE</scope>
</reference>
<sequence length="709" mass="80459">DEQREKEKARILEERRAERRARIMNSASPGSSSTQAQIPSQEDRASREETQTLTSQTWAPSLQTQPSSQMELKSPQQKWASASQPWIRPSLPETRPPPTEIQMSVPQSWIAPSQTRISPANQTSHPSHGVSNLIEEERERIRNEEIRRLKEERQRAEEELLRKEREERLQLQREEEAIQRERQLLLQQQQQQQQLQKQQQHQQQQQLYQQQKHPQVSNEPNYQTNTYNNQTKSNKAISSGHDQNTFQPILSQQDQRQAAGYNAHQRNENQKHPGVLHPQSTHTGAHLDQTRNVRPSSVISAVSQERAHSQNSEPHPQSQSQQGSYHQRSNSSGLPTRSFNVSSIQTASRNDPDLSRNNVNSSRTDLRLSREEMLVMNRTAKPMSAIPTDARDSNNQGQSSAGPITREAPTREEIHSLNSVPKAKLRRDTDWQSTESLNSPKTPNSISPLQPENNSNKSSWQQGREEKPGSKFSLFTSGDHWLVQEAERRRIAESESKLQPRRASNQRPSSSGPIKPAGDTANRWRDQGGFANDQNHATERLKPLSSMPAVIRQTLLQKTAGVRSSNDPVQTFPQAPSPSPSLSYHNSYHNQPSSQAPEQPPQQKRQQWQYNQQPESPHHPPQQVAPGGPALPPQRQHEIKMSGSQLCSHCEQELGYGAAMVIESLGLFFHVQCFRCWVCHASLGTGDQGADVRVRVNKLHCPNCYSNDE</sequence>
<evidence type="ECO:0000313" key="8">
    <source>
        <dbReference type="Proteomes" id="UP000678393"/>
    </source>
</evidence>
<evidence type="ECO:0000259" key="6">
    <source>
        <dbReference type="PROSITE" id="PS50023"/>
    </source>
</evidence>
<evidence type="ECO:0000256" key="3">
    <source>
        <dbReference type="ARBA" id="ARBA00023038"/>
    </source>
</evidence>
<feature type="compositionally biased region" description="Basic and acidic residues" evidence="5">
    <location>
        <begin position="485"/>
        <end position="498"/>
    </location>
</feature>
<feature type="region of interest" description="Disordered" evidence="5">
    <location>
        <begin position="186"/>
        <end position="638"/>
    </location>
</feature>
<evidence type="ECO:0000256" key="5">
    <source>
        <dbReference type="SAM" id="MobiDB-lite"/>
    </source>
</evidence>
<evidence type="ECO:0000256" key="2">
    <source>
        <dbReference type="ARBA" id="ARBA00022833"/>
    </source>
</evidence>
<dbReference type="AlphaFoldDB" id="A0A8S4A0E6"/>
<accession>A0A8S4A0E6</accession>
<proteinExistence type="predicted"/>
<dbReference type="PANTHER" id="PTHR15551">
    <property type="entry name" value="LIM DOMAIN ONLY 7"/>
    <property type="match status" value="1"/>
</dbReference>
<dbReference type="CDD" id="cd08368">
    <property type="entry name" value="LIM"/>
    <property type="match status" value="1"/>
</dbReference>
<dbReference type="Pfam" id="PF00412">
    <property type="entry name" value="LIM"/>
    <property type="match status" value="1"/>
</dbReference>
<evidence type="ECO:0000313" key="7">
    <source>
        <dbReference type="EMBL" id="CAG5133415.1"/>
    </source>
</evidence>
<dbReference type="SMART" id="SM00132">
    <property type="entry name" value="LIM"/>
    <property type="match status" value="1"/>
</dbReference>
<dbReference type="GO" id="GO:0032034">
    <property type="term" value="F:myosin II head/neck binding"/>
    <property type="evidence" value="ECO:0007669"/>
    <property type="project" value="TreeGrafter"/>
</dbReference>
<feature type="compositionally biased region" description="Polar residues" evidence="5">
    <location>
        <begin position="554"/>
        <end position="590"/>
    </location>
</feature>
<feature type="compositionally biased region" description="Polar residues" evidence="5">
    <location>
        <begin position="393"/>
        <end position="402"/>
    </location>
</feature>
<feature type="compositionally biased region" description="Polar residues" evidence="5">
    <location>
        <begin position="431"/>
        <end position="462"/>
    </location>
</feature>
<keyword evidence="8" id="KW-1185">Reference proteome</keyword>
<feature type="compositionally biased region" description="Polar residues" evidence="5">
    <location>
        <begin position="25"/>
        <end position="40"/>
    </location>
</feature>
<dbReference type="GO" id="GO:0001725">
    <property type="term" value="C:stress fiber"/>
    <property type="evidence" value="ECO:0007669"/>
    <property type="project" value="TreeGrafter"/>
</dbReference>
<feature type="non-terminal residue" evidence="7">
    <location>
        <position position="709"/>
    </location>
</feature>
<feature type="compositionally biased region" description="Polar residues" evidence="5">
    <location>
        <begin position="113"/>
        <end position="130"/>
    </location>
</feature>
<protein>
    <recommendedName>
        <fullName evidence="6">LIM zinc-binding domain-containing protein</fullName>
    </recommendedName>
</protein>
<keyword evidence="1 4" id="KW-0479">Metal-binding</keyword>
<dbReference type="Gene3D" id="2.10.110.10">
    <property type="entry name" value="Cysteine Rich Protein"/>
    <property type="match status" value="1"/>
</dbReference>
<dbReference type="GO" id="GO:0051893">
    <property type="term" value="P:regulation of focal adhesion assembly"/>
    <property type="evidence" value="ECO:0007669"/>
    <property type="project" value="TreeGrafter"/>
</dbReference>
<feature type="compositionally biased region" description="Polar residues" evidence="5">
    <location>
        <begin position="290"/>
        <end position="363"/>
    </location>
</feature>
<keyword evidence="2 4" id="KW-0862">Zinc</keyword>
<dbReference type="InterPro" id="IPR001781">
    <property type="entry name" value="Znf_LIM"/>
</dbReference>
<dbReference type="GO" id="GO:0046872">
    <property type="term" value="F:metal ion binding"/>
    <property type="evidence" value="ECO:0007669"/>
    <property type="project" value="UniProtKB-KW"/>
</dbReference>
<feature type="compositionally biased region" description="Low complexity" evidence="5">
    <location>
        <begin position="221"/>
        <end position="231"/>
    </location>
</feature>
<dbReference type="Proteomes" id="UP000678393">
    <property type="component" value="Unassembled WGS sequence"/>
</dbReference>
<feature type="compositionally biased region" description="Basic and acidic residues" evidence="5">
    <location>
        <begin position="41"/>
        <end position="50"/>
    </location>
</feature>
<dbReference type="GO" id="GO:0051496">
    <property type="term" value="P:positive regulation of stress fiber assembly"/>
    <property type="evidence" value="ECO:0007669"/>
    <property type="project" value="TreeGrafter"/>
</dbReference>
<organism evidence="7 8">
    <name type="scientific">Candidula unifasciata</name>
    <dbReference type="NCBI Taxonomy" id="100452"/>
    <lineage>
        <taxon>Eukaryota</taxon>
        <taxon>Metazoa</taxon>
        <taxon>Spiralia</taxon>
        <taxon>Lophotrochozoa</taxon>
        <taxon>Mollusca</taxon>
        <taxon>Gastropoda</taxon>
        <taxon>Heterobranchia</taxon>
        <taxon>Euthyneura</taxon>
        <taxon>Panpulmonata</taxon>
        <taxon>Eupulmonata</taxon>
        <taxon>Stylommatophora</taxon>
        <taxon>Helicina</taxon>
        <taxon>Helicoidea</taxon>
        <taxon>Geomitridae</taxon>
        <taxon>Candidula</taxon>
    </lineage>
</organism>
<dbReference type="EMBL" id="CAJHNH020006190">
    <property type="protein sequence ID" value="CAG5133415.1"/>
    <property type="molecule type" value="Genomic_DNA"/>
</dbReference>
<comment type="caution">
    <text evidence="7">The sequence shown here is derived from an EMBL/GenBank/DDBJ whole genome shotgun (WGS) entry which is preliminary data.</text>
</comment>
<feature type="compositionally biased region" description="Low complexity" evidence="5">
    <location>
        <begin position="591"/>
        <end position="615"/>
    </location>
</feature>
<evidence type="ECO:0000256" key="1">
    <source>
        <dbReference type="ARBA" id="ARBA00022723"/>
    </source>
</evidence>
<feature type="compositionally biased region" description="Basic and acidic residues" evidence="5">
    <location>
        <begin position="364"/>
        <end position="373"/>
    </location>
</feature>
<feature type="compositionally biased region" description="Polar residues" evidence="5">
    <location>
        <begin position="51"/>
        <end position="84"/>
    </location>
</feature>
<feature type="non-terminal residue" evidence="7">
    <location>
        <position position="1"/>
    </location>
</feature>
<feature type="region of interest" description="Disordered" evidence="5">
    <location>
        <begin position="1"/>
        <end position="101"/>
    </location>
</feature>
<feature type="compositionally biased region" description="Basic and acidic residues" evidence="5">
    <location>
        <begin position="1"/>
        <end position="21"/>
    </location>
</feature>